<sequence>MIAKLVAALILAAVAGPAFSAETARVVYLGLQDDPYYEPQRVYTGLSLKDRNRPLDGVRLAFRGTRILTRAIGIEFELQERLLGAEELAGAVRAAGDDGAIAVLLDLPADRMESLLATGSGNELLFNIRDGADRWRGADCNANLLHTMPSRSMLTDAMAQYLRFRRWTRILLLSGDALADGEEADAIRRSTAKFGLKIVADRDFVLTNDPRRRDLSNIALLTGPPAHDVIWLADAEGEFGRYVPYATYSPRPVVGAEGLSAVAWHWTWERHGAPQLNQRFRRIADRDMQMSDWAGWAAGQTVIEAVTKSGSTNPGTIVETIRSEEFAIDLYKGVRGSFRRWNGQLRQPILLATHNAVIASAPLEGFEHQVDTLDTLGFDEAESPCLRR</sequence>
<dbReference type="InterPro" id="IPR028082">
    <property type="entry name" value="Peripla_BP_I"/>
</dbReference>
<dbReference type="SUPFAM" id="SSF53822">
    <property type="entry name" value="Periplasmic binding protein-like I"/>
    <property type="match status" value="1"/>
</dbReference>
<dbReference type="Gene3D" id="3.40.50.2300">
    <property type="match status" value="2"/>
</dbReference>
<dbReference type="AlphaFoldDB" id="A0A4V2MP48"/>
<feature type="signal peptide" evidence="1">
    <location>
        <begin position="1"/>
        <end position="20"/>
    </location>
</feature>
<dbReference type="OrthoDB" id="5341635at2"/>
<protein>
    <submittedName>
        <fullName evidence="2">Amino acid ABC transporter substrate-binding protein</fullName>
    </submittedName>
</protein>
<feature type="chain" id="PRO_5020907842" evidence="1">
    <location>
        <begin position="21"/>
        <end position="388"/>
    </location>
</feature>
<evidence type="ECO:0000313" key="3">
    <source>
        <dbReference type="Proteomes" id="UP000291301"/>
    </source>
</evidence>
<proteinExistence type="predicted"/>
<name>A0A4V2MP48_9HYPH</name>
<gene>
    <name evidence="2" type="ORF">E0D97_02295</name>
</gene>
<dbReference type="EMBL" id="SJST01000001">
    <property type="protein sequence ID" value="TCD16282.1"/>
    <property type="molecule type" value="Genomic_DNA"/>
</dbReference>
<evidence type="ECO:0000313" key="2">
    <source>
        <dbReference type="EMBL" id="TCD16282.1"/>
    </source>
</evidence>
<keyword evidence="3" id="KW-1185">Reference proteome</keyword>
<evidence type="ECO:0000256" key="1">
    <source>
        <dbReference type="SAM" id="SignalP"/>
    </source>
</evidence>
<organism evidence="2 3">
    <name type="scientific">Oricola cellulosilytica</name>
    <dbReference type="NCBI Taxonomy" id="1429082"/>
    <lineage>
        <taxon>Bacteria</taxon>
        <taxon>Pseudomonadati</taxon>
        <taxon>Pseudomonadota</taxon>
        <taxon>Alphaproteobacteria</taxon>
        <taxon>Hyphomicrobiales</taxon>
        <taxon>Ahrensiaceae</taxon>
        <taxon>Oricola</taxon>
    </lineage>
</organism>
<keyword evidence="1" id="KW-0732">Signal</keyword>
<dbReference type="RefSeq" id="WP_131565008.1">
    <property type="nucleotide sequence ID" value="NZ_JAINFK010000001.1"/>
</dbReference>
<reference evidence="2 3" key="1">
    <citation type="journal article" date="2015" name="Antonie Van Leeuwenhoek">
        <title>Oricola cellulosilytica gen. nov., sp. nov., a cellulose-degrading bacterium of the family Phyllobacteriaceae isolated from surface seashore water, and emended descriptions of Mesorhizobium loti and Phyllobacterium myrsinacearum.</title>
        <authorList>
            <person name="Hameed A."/>
            <person name="Shahina M."/>
            <person name="Lai W.A."/>
            <person name="Lin S.Y."/>
            <person name="Young L.S."/>
            <person name="Liu Y.C."/>
            <person name="Hsu Y.H."/>
            <person name="Young C.C."/>
        </authorList>
    </citation>
    <scope>NUCLEOTIDE SEQUENCE [LARGE SCALE GENOMIC DNA]</scope>
    <source>
        <strain evidence="2 3">KCTC 52183</strain>
    </source>
</reference>
<accession>A0A4V2MP48</accession>
<dbReference type="Proteomes" id="UP000291301">
    <property type="component" value="Unassembled WGS sequence"/>
</dbReference>
<comment type="caution">
    <text evidence="2">The sequence shown here is derived from an EMBL/GenBank/DDBJ whole genome shotgun (WGS) entry which is preliminary data.</text>
</comment>